<dbReference type="InterPro" id="IPR014721">
    <property type="entry name" value="Ribsml_uS5_D2-typ_fold_subgr"/>
</dbReference>
<comment type="subunit">
    <text evidence="7">Consists of a catalytic RNA component (M1 or rnpB) and a protein subunit.</text>
</comment>
<dbReference type="Proteomes" id="UP001319827">
    <property type="component" value="Chromosome"/>
</dbReference>
<dbReference type="Pfam" id="PF00825">
    <property type="entry name" value="Ribonuclease_P"/>
    <property type="match status" value="1"/>
</dbReference>
<keyword evidence="10" id="KW-1185">Reference proteome</keyword>
<evidence type="ECO:0000313" key="10">
    <source>
        <dbReference type="Proteomes" id="UP001319827"/>
    </source>
</evidence>
<dbReference type="InterPro" id="IPR000100">
    <property type="entry name" value="RNase_P"/>
</dbReference>
<evidence type="ECO:0000256" key="4">
    <source>
        <dbReference type="ARBA" id="ARBA00022759"/>
    </source>
</evidence>
<name>A0ABM9SDB1_9BACT</name>
<dbReference type="RefSeq" id="WP_221250429.1">
    <property type="nucleotide sequence ID" value="NZ_AP024355.1"/>
</dbReference>
<keyword evidence="3 7" id="KW-0540">Nuclease</keyword>
<comment type="catalytic activity">
    <reaction evidence="7">
        <text>Endonucleolytic cleavage of RNA, removing 5'-extranucleotides from tRNA precursor.</text>
        <dbReference type="EC" id="3.1.26.5"/>
    </reaction>
</comment>
<evidence type="ECO:0000256" key="5">
    <source>
        <dbReference type="ARBA" id="ARBA00022801"/>
    </source>
</evidence>
<dbReference type="EMBL" id="AP024355">
    <property type="protein sequence ID" value="BCR02941.1"/>
    <property type="molecule type" value="Genomic_DNA"/>
</dbReference>
<evidence type="ECO:0000256" key="1">
    <source>
        <dbReference type="ARBA" id="ARBA00002663"/>
    </source>
</evidence>
<keyword evidence="2 7" id="KW-0819">tRNA processing</keyword>
<keyword evidence="6 7" id="KW-0694">RNA-binding</keyword>
<evidence type="ECO:0000256" key="3">
    <source>
        <dbReference type="ARBA" id="ARBA00022722"/>
    </source>
</evidence>
<comment type="function">
    <text evidence="1 7">RNaseP catalyzes the removal of the 5'-leader sequence from pre-tRNA to produce the mature 5'-terminus. It can also cleave other RNA substrates such as 4.5S RNA. The protein component plays an auxiliary but essential role in vivo by binding to the 5'-leader sequence and broadening the substrate specificity of the ribozyme.</text>
</comment>
<dbReference type="SUPFAM" id="SSF54211">
    <property type="entry name" value="Ribosomal protein S5 domain 2-like"/>
    <property type="match status" value="1"/>
</dbReference>
<evidence type="ECO:0000313" key="9">
    <source>
        <dbReference type="EMBL" id="BCR02941.1"/>
    </source>
</evidence>
<reference evidence="9 10" key="1">
    <citation type="journal article" date="2016" name="C (Basel)">
        <title>Selective Growth of and Electricity Production by Marine Exoelectrogenic Bacteria in Self-Aggregated Hydrogel of Microbially Reduced Graphene Oxide.</title>
        <authorList>
            <person name="Yoshida N."/>
            <person name="Goto Y."/>
            <person name="Miyata Y."/>
        </authorList>
    </citation>
    <scope>NUCLEOTIDE SEQUENCE [LARGE SCALE GENOMIC DNA]</scope>
    <source>
        <strain evidence="9 10">NIT-T3</strain>
    </source>
</reference>
<organism evidence="9 10">
    <name type="scientific">Desulfuromonas versatilis</name>
    <dbReference type="NCBI Taxonomy" id="2802975"/>
    <lineage>
        <taxon>Bacteria</taxon>
        <taxon>Pseudomonadati</taxon>
        <taxon>Thermodesulfobacteriota</taxon>
        <taxon>Desulfuromonadia</taxon>
        <taxon>Desulfuromonadales</taxon>
        <taxon>Desulfuromonadaceae</taxon>
        <taxon>Desulfuromonas</taxon>
    </lineage>
</organism>
<sequence>MAGIEEGRLTFPSRLRLRERFEFNRAWAKGQKRHTAHFIVLILEKSDGPTRLGLTVSRKVGGAVSRNRVKRIVREFFRTQQNHLPPGIDLSIIAKKGACRLTVGQLCEEFKFLLVR</sequence>
<dbReference type="NCBIfam" id="TIGR00188">
    <property type="entry name" value="rnpA"/>
    <property type="match status" value="1"/>
</dbReference>
<reference evidence="9 10" key="2">
    <citation type="journal article" date="2021" name="Int. J. Syst. Evol. Microbiol.">
        <title>Isolation and Polyphasic Characterization of Desulfuromonas versatilis sp. Nov., an Electrogenic Bacteria Capable of Versatile Metabolism Isolated from a Graphene Oxide-Reducing Enrichment Culture.</title>
        <authorList>
            <person name="Xie L."/>
            <person name="Yoshida N."/>
            <person name="Ishii S."/>
            <person name="Meng L."/>
        </authorList>
    </citation>
    <scope>NUCLEOTIDE SEQUENCE [LARGE SCALE GENOMIC DNA]</scope>
    <source>
        <strain evidence="9 10">NIT-T3</strain>
    </source>
</reference>
<dbReference type="PANTHER" id="PTHR33992:SF1">
    <property type="entry name" value="RIBONUCLEASE P PROTEIN COMPONENT"/>
    <property type="match status" value="1"/>
</dbReference>
<dbReference type="PROSITE" id="PS00648">
    <property type="entry name" value="RIBONUCLEASE_P"/>
    <property type="match status" value="1"/>
</dbReference>
<dbReference type="HAMAP" id="MF_00227">
    <property type="entry name" value="RNase_P"/>
    <property type="match status" value="1"/>
</dbReference>
<keyword evidence="5 7" id="KW-0378">Hydrolase</keyword>
<keyword evidence="4 7" id="KW-0255">Endonuclease</keyword>
<proteinExistence type="inferred from homology"/>
<dbReference type="PANTHER" id="PTHR33992">
    <property type="entry name" value="RIBONUCLEASE P PROTEIN COMPONENT"/>
    <property type="match status" value="1"/>
</dbReference>
<evidence type="ECO:0000256" key="6">
    <source>
        <dbReference type="ARBA" id="ARBA00022884"/>
    </source>
</evidence>
<dbReference type="Gene3D" id="3.30.230.10">
    <property type="match status" value="1"/>
</dbReference>
<comment type="similarity">
    <text evidence="7">Belongs to the RnpA family.</text>
</comment>
<evidence type="ECO:0000256" key="8">
    <source>
        <dbReference type="NCBIfam" id="TIGR00188"/>
    </source>
</evidence>
<gene>
    <name evidence="7 9" type="primary">rnpA</name>
    <name evidence="9" type="ORF">DESUT3_00100</name>
</gene>
<dbReference type="InterPro" id="IPR020539">
    <property type="entry name" value="RNase_P_CS"/>
</dbReference>
<dbReference type="InterPro" id="IPR020568">
    <property type="entry name" value="Ribosomal_Su5_D2-typ_SF"/>
</dbReference>
<evidence type="ECO:0000256" key="7">
    <source>
        <dbReference type="HAMAP-Rule" id="MF_00227"/>
    </source>
</evidence>
<evidence type="ECO:0000256" key="2">
    <source>
        <dbReference type="ARBA" id="ARBA00022694"/>
    </source>
</evidence>
<dbReference type="EC" id="3.1.26.5" evidence="7 8"/>
<accession>A0ABM9SDB1</accession>
<protein>
    <recommendedName>
        <fullName evidence="7 8">Ribonuclease P protein component</fullName>
        <shortName evidence="7">RNase P protein</shortName>
        <shortName evidence="7">RNaseP protein</shortName>
        <ecNumber evidence="7 8">3.1.26.5</ecNumber>
    </recommendedName>
    <alternativeName>
        <fullName evidence="7">Protein C5</fullName>
    </alternativeName>
</protein>